<reference evidence="3 4" key="1">
    <citation type="submission" date="2021-07" db="EMBL/GenBank/DDBJ databases">
        <title>The Aristolochia fimbriata genome: insights into angiosperm evolution, floral development and chemical biosynthesis.</title>
        <authorList>
            <person name="Jiao Y."/>
        </authorList>
    </citation>
    <scope>NUCLEOTIDE SEQUENCE [LARGE SCALE GENOMIC DNA]</scope>
    <source>
        <strain evidence="3">IBCAS-2021</strain>
        <tissue evidence="3">Leaf</tissue>
    </source>
</reference>
<comment type="caution">
    <text evidence="3">The sequence shown here is derived from an EMBL/GenBank/DDBJ whole genome shotgun (WGS) entry which is preliminary data.</text>
</comment>
<gene>
    <name evidence="3" type="ORF">H6P81_017433</name>
</gene>
<proteinExistence type="predicted"/>
<dbReference type="PANTHER" id="PTHR31170:SF25">
    <property type="entry name" value="BNAA09G04570D PROTEIN"/>
    <property type="match status" value="1"/>
</dbReference>
<evidence type="ECO:0000313" key="4">
    <source>
        <dbReference type="Proteomes" id="UP000825729"/>
    </source>
</evidence>
<organism evidence="3 4">
    <name type="scientific">Aristolochia fimbriata</name>
    <name type="common">White veined hardy Dutchman's pipe vine</name>
    <dbReference type="NCBI Taxonomy" id="158543"/>
    <lineage>
        <taxon>Eukaryota</taxon>
        <taxon>Viridiplantae</taxon>
        <taxon>Streptophyta</taxon>
        <taxon>Embryophyta</taxon>
        <taxon>Tracheophyta</taxon>
        <taxon>Spermatophyta</taxon>
        <taxon>Magnoliopsida</taxon>
        <taxon>Magnoliidae</taxon>
        <taxon>Piperales</taxon>
        <taxon>Aristolochiaceae</taxon>
        <taxon>Aristolochia</taxon>
    </lineage>
</organism>
<dbReference type="PANTHER" id="PTHR31170">
    <property type="entry name" value="BNAC04G53230D PROTEIN"/>
    <property type="match status" value="1"/>
</dbReference>
<keyword evidence="2" id="KW-1133">Transmembrane helix</keyword>
<evidence type="ECO:0000313" key="3">
    <source>
        <dbReference type="EMBL" id="KAG9441579.1"/>
    </source>
</evidence>
<dbReference type="Proteomes" id="UP000825729">
    <property type="component" value="Unassembled WGS sequence"/>
</dbReference>
<dbReference type="AlphaFoldDB" id="A0AAV7DZX5"/>
<dbReference type="Pfam" id="PF03140">
    <property type="entry name" value="DUF247"/>
    <property type="match status" value="1"/>
</dbReference>
<name>A0AAV7DZX5_ARIFI</name>
<dbReference type="EMBL" id="JAINDJ010000007">
    <property type="protein sequence ID" value="KAG9441579.1"/>
    <property type="molecule type" value="Genomic_DNA"/>
</dbReference>
<keyword evidence="2" id="KW-0472">Membrane</keyword>
<feature type="compositionally biased region" description="Basic and acidic residues" evidence="1">
    <location>
        <begin position="10"/>
        <end position="29"/>
    </location>
</feature>
<dbReference type="InterPro" id="IPR004158">
    <property type="entry name" value="DUF247_pln"/>
</dbReference>
<feature type="region of interest" description="Disordered" evidence="1">
    <location>
        <begin position="1"/>
        <end position="31"/>
    </location>
</feature>
<keyword evidence="2" id="KW-0812">Transmembrane</keyword>
<evidence type="ECO:0000256" key="1">
    <source>
        <dbReference type="SAM" id="MobiDB-lite"/>
    </source>
</evidence>
<evidence type="ECO:0000256" key="2">
    <source>
        <dbReference type="SAM" id="Phobius"/>
    </source>
</evidence>
<sequence length="486" mass="55491">MPDPVSGFERCGETEPPKEAEKEPPKDPLSEIGEFDGELLKDIKVGFRPLFYKNAGTSIYDIPTNLGNVKPQQYRVRSTYFNLGWNFEKTYPRPKLHDLHISAHVHSILLRNPDRSFEDFLLAMNAMKERIRVAHLVRIRVNFKCMSTLVLSCCQILDCLLLYYDGKLVPQVDQVCSAGLQDLWIDMLLVNNQIPFFALQKLYDMVIGPESQYPSLVDLSLHFFAQFLEFKSRETPLMESEAVLHLLHLVHTHLLPINSPHEPPGALRLFFNKIKSTVFPSRSPPPPQLPLTRESARVIIIEPIPCARRLQEAGVKLRKKQSSGFSNITFHRRTLEIPHLRIDNNTETLLRTLVAWEQCHLDAGGYFTSLAIFMDFLINTAEDVEILNKLGIIEQTLGSEEQVASVFNGLGTNVVFIGDETDFLPHLCTDLNTFCRKRFNIWWAKLLTDYFGNPWTILSVIAAIVLLIMTAGQTFFSVFGYFRPPS</sequence>
<feature type="transmembrane region" description="Helical" evidence="2">
    <location>
        <begin position="455"/>
        <end position="482"/>
    </location>
</feature>
<protein>
    <submittedName>
        <fullName evidence="3">Uncharacterized protein</fullName>
    </submittedName>
</protein>
<keyword evidence="4" id="KW-1185">Reference proteome</keyword>
<accession>A0AAV7DZX5</accession>